<dbReference type="PROSITE" id="PS51257">
    <property type="entry name" value="PROKAR_LIPOPROTEIN"/>
    <property type="match status" value="1"/>
</dbReference>
<keyword evidence="1" id="KW-0472">Membrane</keyword>
<name>A0A246KVH6_9GAMM</name>
<keyword evidence="1" id="KW-0812">Transmembrane</keyword>
<accession>A0A246KVH6</accession>
<feature type="transmembrane region" description="Helical" evidence="1">
    <location>
        <begin position="9"/>
        <end position="42"/>
    </location>
</feature>
<reference evidence="2 3" key="1">
    <citation type="submission" date="2017-06" db="EMBL/GenBank/DDBJ databases">
        <authorList>
            <person name="Kim H.J."/>
            <person name="Triplett B.A."/>
        </authorList>
    </citation>
    <scope>NUCLEOTIDE SEQUENCE [LARGE SCALE GENOMIC DNA]</scope>
    <source>
        <strain evidence="2 3">S18795</strain>
    </source>
</reference>
<dbReference type="EMBL" id="NIXP01000113">
    <property type="protein sequence ID" value="OWR30217.1"/>
    <property type="molecule type" value="Genomic_DNA"/>
</dbReference>
<proteinExistence type="predicted"/>
<dbReference type="RefSeq" id="WP_088476242.1">
    <property type="nucleotide sequence ID" value="NZ_JBJMAE010000019.1"/>
</dbReference>
<feature type="transmembrane region" description="Helical" evidence="1">
    <location>
        <begin position="119"/>
        <end position="139"/>
    </location>
</feature>
<sequence length="157" mass="16659">MDERRLKYLYIALAVLFGLPSLFFGGAGACIAVVMGVIGLVSLDADKLWFAAGMFAWGSCAIAGLVAWVALSIVWLRDGARGLHMSSRRWWLLLGMGVLAGLPLLAMALYYFAELGSSVLSGLFAGPSLLVPTGMLILLRLRADAVGEPSGPARSKE</sequence>
<evidence type="ECO:0008006" key="4">
    <source>
        <dbReference type="Google" id="ProtNLM"/>
    </source>
</evidence>
<gene>
    <name evidence="2" type="ORF">CEE55_16540</name>
</gene>
<comment type="caution">
    <text evidence="2">The sequence shown here is derived from an EMBL/GenBank/DDBJ whole genome shotgun (WGS) entry which is preliminary data.</text>
</comment>
<evidence type="ECO:0000256" key="1">
    <source>
        <dbReference type="SAM" id="Phobius"/>
    </source>
</evidence>
<feature type="transmembrane region" description="Helical" evidence="1">
    <location>
        <begin position="91"/>
        <end position="113"/>
    </location>
</feature>
<evidence type="ECO:0000313" key="3">
    <source>
        <dbReference type="Proteomes" id="UP000197904"/>
    </source>
</evidence>
<feature type="transmembrane region" description="Helical" evidence="1">
    <location>
        <begin position="48"/>
        <end position="71"/>
    </location>
</feature>
<evidence type="ECO:0000313" key="2">
    <source>
        <dbReference type="EMBL" id="OWR30217.1"/>
    </source>
</evidence>
<dbReference type="Proteomes" id="UP000197904">
    <property type="component" value="Unassembled WGS sequence"/>
</dbReference>
<organism evidence="2 3">
    <name type="scientific">Stenotrophomonas pavanii</name>
    <dbReference type="NCBI Taxonomy" id="487698"/>
    <lineage>
        <taxon>Bacteria</taxon>
        <taxon>Pseudomonadati</taxon>
        <taxon>Pseudomonadota</taxon>
        <taxon>Gammaproteobacteria</taxon>
        <taxon>Lysobacterales</taxon>
        <taxon>Lysobacteraceae</taxon>
        <taxon>Stenotrophomonas</taxon>
    </lineage>
</organism>
<protein>
    <recommendedName>
        <fullName evidence="4">Transmembrane protein</fullName>
    </recommendedName>
</protein>
<dbReference type="AlphaFoldDB" id="A0A246KVH6"/>
<keyword evidence="1" id="KW-1133">Transmembrane helix</keyword>